<dbReference type="AlphaFoldDB" id="A0A0A9C2L7"/>
<protein>
    <submittedName>
        <fullName evidence="1">Uncharacterized protein</fullName>
    </submittedName>
</protein>
<proteinExistence type="predicted"/>
<sequence>MDARGKVESARIKVELNHGVPNFGSAIDSFDRTNSSHGMNFWTG</sequence>
<reference evidence="1" key="1">
    <citation type="submission" date="2014-09" db="EMBL/GenBank/DDBJ databases">
        <authorList>
            <person name="Magalhaes I.L.F."/>
            <person name="Oliveira U."/>
            <person name="Santos F.R."/>
            <person name="Vidigal T.H.D.A."/>
            <person name="Brescovit A.D."/>
            <person name="Santos A.J."/>
        </authorList>
    </citation>
    <scope>NUCLEOTIDE SEQUENCE</scope>
    <source>
        <tissue evidence="1">Shoot tissue taken approximately 20 cm above the soil surface</tissue>
    </source>
</reference>
<dbReference type="EMBL" id="GBRH01229202">
    <property type="protein sequence ID" value="JAD68693.1"/>
    <property type="molecule type" value="Transcribed_RNA"/>
</dbReference>
<evidence type="ECO:0000313" key="1">
    <source>
        <dbReference type="EMBL" id="JAD68693.1"/>
    </source>
</evidence>
<reference evidence="1" key="2">
    <citation type="journal article" date="2015" name="Data Brief">
        <title>Shoot transcriptome of the giant reed, Arundo donax.</title>
        <authorList>
            <person name="Barrero R.A."/>
            <person name="Guerrero F.D."/>
            <person name="Moolhuijzen P."/>
            <person name="Goolsby J.A."/>
            <person name="Tidwell J."/>
            <person name="Bellgard S.E."/>
            <person name="Bellgard M.I."/>
        </authorList>
    </citation>
    <scope>NUCLEOTIDE SEQUENCE</scope>
    <source>
        <tissue evidence="1">Shoot tissue taken approximately 20 cm above the soil surface</tissue>
    </source>
</reference>
<name>A0A0A9C2L7_ARUDO</name>
<accession>A0A0A9C2L7</accession>
<organism evidence="1">
    <name type="scientific">Arundo donax</name>
    <name type="common">Giant reed</name>
    <name type="synonym">Donax arundinaceus</name>
    <dbReference type="NCBI Taxonomy" id="35708"/>
    <lineage>
        <taxon>Eukaryota</taxon>
        <taxon>Viridiplantae</taxon>
        <taxon>Streptophyta</taxon>
        <taxon>Embryophyta</taxon>
        <taxon>Tracheophyta</taxon>
        <taxon>Spermatophyta</taxon>
        <taxon>Magnoliopsida</taxon>
        <taxon>Liliopsida</taxon>
        <taxon>Poales</taxon>
        <taxon>Poaceae</taxon>
        <taxon>PACMAD clade</taxon>
        <taxon>Arundinoideae</taxon>
        <taxon>Arundineae</taxon>
        <taxon>Arundo</taxon>
    </lineage>
</organism>